<proteinExistence type="predicted"/>
<dbReference type="AlphaFoldDB" id="A0A165P2X1"/>
<comment type="caution">
    <text evidence="1">The sequence shown here is derived from an EMBL/GenBank/DDBJ whole genome shotgun (WGS) entry which is preliminary data.</text>
</comment>
<protein>
    <submittedName>
        <fullName evidence="1">Uncharacterized protein</fullName>
    </submittedName>
</protein>
<gene>
    <name evidence="1" type="ORF">AWM68_00500</name>
</gene>
<dbReference type="EMBL" id="LRFC01000001">
    <property type="protein sequence ID" value="KZE68795.1"/>
    <property type="molecule type" value="Genomic_DNA"/>
</dbReference>
<evidence type="ECO:0000313" key="1">
    <source>
        <dbReference type="EMBL" id="KZE68795.1"/>
    </source>
</evidence>
<name>A0A165P2X1_9BACL</name>
<keyword evidence="2" id="KW-1185">Reference proteome</keyword>
<organism evidence="1 2">
    <name type="scientific">Fictibacillus phosphorivorans</name>
    <dbReference type="NCBI Taxonomy" id="1221500"/>
    <lineage>
        <taxon>Bacteria</taxon>
        <taxon>Bacillati</taxon>
        <taxon>Bacillota</taxon>
        <taxon>Bacilli</taxon>
        <taxon>Bacillales</taxon>
        <taxon>Fictibacillaceae</taxon>
        <taxon>Fictibacillus</taxon>
    </lineage>
</organism>
<sequence length="82" mass="9750">MDKYRIFFVYRVKNLNYIHVHGMNMENKKLFTVLISSPNDEMNLAQHHHVLPNELLSLLEVESTRINAGIYDLGHWEPYTYS</sequence>
<dbReference type="OrthoDB" id="2970128at2"/>
<accession>A0A165P2X1</accession>
<dbReference type="RefSeq" id="WP_066236052.1">
    <property type="nucleotide sequence ID" value="NZ_LRFC01000001.1"/>
</dbReference>
<dbReference type="Proteomes" id="UP000076567">
    <property type="component" value="Unassembled WGS sequence"/>
</dbReference>
<evidence type="ECO:0000313" key="2">
    <source>
        <dbReference type="Proteomes" id="UP000076567"/>
    </source>
</evidence>
<reference evidence="2" key="1">
    <citation type="submission" date="2016-01" db="EMBL/GenBank/DDBJ databases">
        <title>Draft genome of Chromobacterium sp. F49.</title>
        <authorList>
            <person name="Hong K.W."/>
        </authorList>
    </citation>
    <scope>NUCLEOTIDE SEQUENCE [LARGE SCALE GENOMIC DNA]</scope>
    <source>
        <strain evidence="2">P7IIIA</strain>
    </source>
</reference>